<dbReference type="CDD" id="cd02068">
    <property type="entry name" value="radical_SAM_B12_BD"/>
    <property type="match status" value="1"/>
</dbReference>
<dbReference type="PROSITE" id="PS51332">
    <property type="entry name" value="B12_BINDING"/>
    <property type="match status" value="1"/>
</dbReference>
<evidence type="ECO:0000256" key="5">
    <source>
        <dbReference type="ARBA" id="ARBA00023014"/>
    </source>
</evidence>
<dbReference type="Proteomes" id="UP000824175">
    <property type="component" value="Unassembled WGS sequence"/>
</dbReference>
<dbReference type="SFLD" id="SFLDG01082">
    <property type="entry name" value="B12-binding_domain_containing"/>
    <property type="match status" value="1"/>
</dbReference>
<dbReference type="InterPro" id="IPR023404">
    <property type="entry name" value="rSAM_horseshoe"/>
</dbReference>
<evidence type="ECO:0000256" key="2">
    <source>
        <dbReference type="ARBA" id="ARBA00022691"/>
    </source>
</evidence>
<name>A0A9D1HS05_9FIRM</name>
<dbReference type="GO" id="GO:0005829">
    <property type="term" value="C:cytosol"/>
    <property type="evidence" value="ECO:0007669"/>
    <property type="project" value="TreeGrafter"/>
</dbReference>
<keyword evidence="2" id="KW-0949">S-adenosyl-L-methionine</keyword>
<dbReference type="SUPFAM" id="SSF52242">
    <property type="entry name" value="Cobalamin (vitamin B12)-binding domain"/>
    <property type="match status" value="1"/>
</dbReference>
<evidence type="ECO:0000313" key="9">
    <source>
        <dbReference type="Proteomes" id="UP000824175"/>
    </source>
</evidence>
<dbReference type="GO" id="GO:0046872">
    <property type="term" value="F:metal ion binding"/>
    <property type="evidence" value="ECO:0007669"/>
    <property type="project" value="UniProtKB-KW"/>
</dbReference>
<dbReference type="InterPro" id="IPR036724">
    <property type="entry name" value="Cobalamin-bd_sf"/>
</dbReference>
<reference evidence="8" key="1">
    <citation type="submission" date="2020-10" db="EMBL/GenBank/DDBJ databases">
        <authorList>
            <person name="Gilroy R."/>
        </authorList>
    </citation>
    <scope>NUCLEOTIDE SEQUENCE</scope>
    <source>
        <strain evidence="8">CHK195-11698</strain>
    </source>
</reference>
<dbReference type="Gene3D" id="3.40.50.280">
    <property type="entry name" value="Cobalamin-binding domain"/>
    <property type="match status" value="1"/>
</dbReference>
<dbReference type="InterPro" id="IPR006158">
    <property type="entry name" value="Cobalamin-bd"/>
</dbReference>
<evidence type="ECO:0000256" key="3">
    <source>
        <dbReference type="ARBA" id="ARBA00022723"/>
    </source>
</evidence>
<sequence length="547" mass="63906">MKTLITTLNAKYIHTALAIRLLYVASYPKHDVALKEYTIKQKNEDIVQDILSQQVDAVAFSTYIWNVEPIKDICKQLKQAKPEIIIMLGGPEVSYEPEHFLTHFDIDYVLSGEGEITFEMLLEALEKKEAIAIPGVSYQGHIATEIPQTPLSYIETLPSPYILKQDEDKLAHRILYFETSRGCPFLCQYCLSSLEKGMRFYSHDYLASQLDLIFASPARIIKVLDRSFNAKMDHALFVLDYIFKHHGPHQQFQFEINADVFPQKIIDFINEKAPKGLLRFEIGIQSTYEPTNRAVKRIQNFERLSEVIKALSEGGKCDLHLDLIAGLPYETYDRFAQSFDDVFAFRAKELQLGFLKMLRGTGLRNQADDYGYTYQFEAPYEMRQNDWISEAEIQEVHLAEEMLEKYWNSGRFKDSMNAIMDEVPSAFAFFHDLGTYYKTHHYPFHGYQPELLYQILDDYTNRRYHDLLIIDYLASCKTRMKRWYEPTLSHDERHAVIEALGEAYQLNRDELYRYARIEKLSDRYVIAIYKNYQCTLTSYPLNLKTTA</sequence>
<dbReference type="PANTHER" id="PTHR43409:SF16">
    <property type="entry name" value="SLR0320 PROTEIN"/>
    <property type="match status" value="1"/>
</dbReference>
<organism evidence="8 9">
    <name type="scientific">Candidatus Fimiplasma intestinipullorum</name>
    <dbReference type="NCBI Taxonomy" id="2840825"/>
    <lineage>
        <taxon>Bacteria</taxon>
        <taxon>Bacillati</taxon>
        <taxon>Bacillota</taxon>
        <taxon>Clostridia</taxon>
        <taxon>Eubacteriales</taxon>
        <taxon>Candidatus Fimiplasma</taxon>
    </lineage>
</organism>
<dbReference type="Pfam" id="PF02310">
    <property type="entry name" value="B12-binding"/>
    <property type="match status" value="1"/>
</dbReference>
<dbReference type="InterPro" id="IPR025288">
    <property type="entry name" value="DUF4080"/>
</dbReference>
<dbReference type="InterPro" id="IPR007197">
    <property type="entry name" value="rSAM"/>
</dbReference>
<dbReference type="SUPFAM" id="SSF102114">
    <property type="entry name" value="Radical SAM enzymes"/>
    <property type="match status" value="1"/>
</dbReference>
<feature type="domain" description="Radical SAM core" evidence="7">
    <location>
        <begin position="169"/>
        <end position="389"/>
    </location>
</feature>
<dbReference type="PROSITE" id="PS51918">
    <property type="entry name" value="RADICAL_SAM"/>
    <property type="match status" value="1"/>
</dbReference>
<dbReference type="InterPro" id="IPR006638">
    <property type="entry name" value="Elp3/MiaA/NifB-like_rSAM"/>
</dbReference>
<dbReference type="GO" id="GO:0031419">
    <property type="term" value="F:cobalamin binding"/>
    <property type="evidence" value="ECO:0007669"/>
    <property type="project" value="InterPro"/>
</dbReference>
<keyword evidence="4" id="KW-0408">Iron</keyword>
<dbReference type="AlphaFoldDB" id="A0A9D1HS05"/>
<evidence type="ECO:0000313" key="8">
    <source>
        <dbReference type="EMBL" id="HIU14429.1"/>
    </source>
</evidence>
<dbReference type="InterPro" id="IPR058240">
    <property type="entry name" value="rSAM_sf"/>
</dbReference>
<feature type="domain" description="B12-binding" evidence="6">
    <location>
        <begin position="1"/>
        <end position="132"/>
    </location>
</feature>
<dbReference type="EMBL" id="DVMJ01000089">
    <property type="protein sequence ID" value="HIU14429.1"/>
    <property type="molecule type" value="Genomic_DNA"/>
</dbReference>
<keyword evidence="3" id="KW-0479">Metal-binding</keyword>
<gene>
    <name evidence="8" type="ORF">IAD15_10235</name>
</gene>
<dbReference type="Pfam" id="PF13311">
    <property type="entry name" value="DUF4080"/>
    <property type="match status" value="1"/>
</dbReference>
<dbReference type="GO" id="GO:0051536">
    <property type="term" value="F:iron-sulfur cluster binding"/>
    <property type="evidence" value="ECO:0007669"/>
    <property type="project" value="UniProtKB-KW"/>
</dbReference>
<reference evidence="8" key="2">
    <citation type="journal article" date="2021" name="PeerJ">
        <title>Extensive microbial diversity within the chicken gut microbiome revealed by metagenomics and culture.</title>
        <authorList>
            <person name="Gilroy R."/>
            <person name="Ravi A."/>
            <person name="Getino M."/>
            <person name="Pursley I."/>
            <person name="Horton D.L."/>
            <person name="Alikhan N.F."/>
            <person name="Baker D."/>
            <person name="Gharbi K."/>
            <person name="Hall N."/>
            <person name="Watson M."/>
            <person name="Adriaenssens E.M."/>
            <person name="Foster-Nyarko E."/>
            <person name="Jarju S."/>
            <person name="Secka A."/>
            <person name="Antonio M."/>
            <person name="Oren A."/>
            <person name="Chaudhuri R.R."/>
            <person name="La Ragione R."/>
            <person name="Hildebrand F."/>
            <person name="Pallen M.J."/>
        </authorList>
    </citation>
    <scope>NUCLEOTIDE SEQUENCE</scope>
    <source>
        <strain evidence="8">CHK195-11698</strain>
    </source>
</reference>
<evidence type="ECO:0000259" key="7">
    <source>
        <dbReference type="PROSITE" id="PS51918"/>
    </source>
</evidence>
<dbReference type="GO" id="GO:0003824">
    <property type="term" value="F:catalytic activity"/>
    <property type="evidence" value="ECO:0007669"/>
    <property type="project" value="InterPro"/>
</dbReference>
<evidence type="ECO:0000256" key="4">
    <source>
        <dbReference type="ARBA" id="ARBA00023004"/>
    </source>
</evidence>
<protein>
    <submittedName>
        <fullName evidence="8">DUF4080 domain-containing protein</fullName>
    </submittedName>
</protein>
<dbReference type="SFLD" id="SFLDS00029">
    <property type="entry name" value="Radical_SAM"/>
    <property type="match status" value="1"/>
</dbReference>
<evidence type="ECO:0000256" key="1">
    <source>
        <dbReference type="ARBA" id="ARBA00001966"/>
    </source>
</evidence>
<proteinExistence type="predicted"/>
<dbReference type="SMART" id="SM00729">
    <property type="entry name" value="Elp3"/>
    <property type="match status" value="1"/>
</dbReference>
<dbReference type="PANTHER" id="PTHR43409">
    <property type="entry name" value="ANAEROBIC MAGNESIUM-PROTOPORPHYRIN IX MONOMETHYL ESTER CYCLASE-RELATED"/>
    <property type="match status" value="1"/>
</dbReference>
<dbReference type="Pfam" id="PF04055">
    <property type="entry name" value="Radical_SAM"/>
    <property type="match status" value="1"/>
</dbReference>
<keyword evidence="5" id="KW-0411">Iron-sulfur</keyword>
<comment type="cofactor">
    <cofactor evidence="1">
        <name>[4Fe-4S] cluster</name>
        <dbReference type="ChEBI" id="CHEBI:49883"/>
    </cofactor>
</comment>
<dbReference type="InterPro" id="IPR051198">
    <property type="entry name" value="BchE-like"/>
</dbReference>
<evidence type="ECO:0000259" key="6">
    <source>
        <dbReference type="PROSITE" id="PS51332"/>
    </source>
</evidence>
<comment type="caution">
    <text evidence="8">The sequence shown here is derived from an EMBL/GenBank/DDBJ whole genome shotgun (WGS) entry which is preliminary data.</text>
</comment>
<accession>A0A9D1HS05</accession>
<dbReference type="Gene3D" id="3.80.30.20">
    <property type="entry name" value="tm_1862 like domain"/>
    <property type="match status" value="1"/>
</dbReference>